<keyword evidence="7 20" id="KW-0547">Nucleotide-binding</keyword>
<evidence type="ECO:0000256" key="13">
    <source>
        <dbReference type="ARBA" id="ARBA00023157"/>
    </source>
</evidence>
<gene>
    <name evidence="26" type="primary">INSRR</name>
</gene>
<feature type="binding site" evidence="20">
    <location>
        <begin position="1005"/>
        <end position="1011"/>
    </location>
    <ligand>
        <name>ATP</name>
        <dbReference type="ChEBI" id="CHEBI:30616"/>
    </ligand>
</feature>
<keyword evidence="8" id="KW-0418">Kinase</keyword>
<keyword evidence="12" id="KW-0829">Tyrosine-protein kinase</keyword>
<dbReference type="CDD" id="cd00063">
    <property type="entry name" value="FN3"/>
    <property type="match status" value="3"/>
</dbReference>
<dbReference type="Gene3D" id="2.60.40.10">
    <property type="entry name" value="Immunoglobulins"/>
    <property type="match status" value="3"/>
</dbReference>
<evidence type="ECO:0000256" key="16">
    <source>
        <dbReference type="ARBA" id="ARBA00051243"/>
    </source>
</evidence>
<evidence type="ECO:0000256" key="1">
    <source>
        <dbReference type="ARBA" id="ARBA00004479"/>
    </source>
</evidence>
<dbReference type="InterPro" id="IPR013783">
    <property type="entry name" value="Ig-like_fold"/>
</dbReference>
<keyword evidence="15" id="KW-0325">Glycoprotein</keyword>
<sequence length="1309" mass="146876">FASVSLLIKGMDIRNDVSQLQKLENCSIIEGNLQILLMFTTGAEDFRGLSFPRLLMITEYLLLFRVYGLESLRDLFPNLSVIRGTNLFFSYALVIFEMPHLRDVGLHSLGHILRGSVRIERNQELCHLSTIDWGLLLPDAVDNTYIVGNKPAEECADVCPGILDVEKPCAQTSVNGQLEYRCWTSSYCQKVCPCGAGSACTATGECCHAECLGGCGRPRDGRSCVACRHFQFQGQCLPSCPPRTYEYEGWRCVTAEYCASLRKVSGNPRDASKFVIHQRQCLSECPAGYTRNESSMFCHKCEGLCPKECKVGTKTIDSTRAAQELGGCTLIEGNLIVNIRRGYNLASELQSSLGLIETITGFLKIKHSFALVSLSFFKNLKLIRGDSMVDGNYTLYVLDNQNLQQLWDWSHHVLSIPVGKMYFAFNPKLCLAEIYRMEEVTGTKGRQNKAEINPRTNGDRASCEYRTLRFISNVTESDRIFLKWERYRPPEYRDLLSFIVYYKESPFQNVSEYVGQDACGAQSWNVLDVELPLSSDQEPGVALLNLRPWTQYAIFVRAITLTTAEEGRNYGAQSEVVYIRTMPAAPTVPRDVISMSNSSSHIVVRWKPPTQRNGNITYYLVLWQQLAEDMELYVNDYCHKGEGGQDGCSGQGQGCFHRAGLQEHLQPCPFLPKKFENFLHNSIIIPRTPKRRRDVVAVTSPTNVSWVEPPAPSSRAGGDPKPHFQIFEDKVVRDRAVLSRLRHFTEYRIDIHACNHAAHTVGCSASTFVFARTMPELQADNIPGNVTWEPAGKNSVLLRWEEPRNPNGLILKYEIKYSRESEEVTTVVCVSRHRYSKYGGVHLALLQPGNYSAKVRATSLAGNGSWTGLIKFYILGPGTHKGQGGHQQGPQPWAGRERGWGVGRGPPHPTVYIPDEWEVSRERITVIRELGQGSFGMVYEGLLLGLDTEGEETKVALKTVNELATMRERIEFLNEASVMKAFKCHHVVRLLGVVSQGQPALVIMELMTRGDLKSYLRSLRPDAENNPGLPRPSLKDMIQMAGEIADGMAYLNANKFVHRDLAARNCMVSEDFTVKIGDFGMTRDIYETDYYRKGGKGLLPVRWMSPEALKDGIFNTQSDVWSFGVVLWEITTLAEQPYQGMSNEQVLRFVMDNGVLERPENCPDKLHELMCLCWQQNPRQRPSFIQLLESIKDHMAPAFRTLSFFYSRGGSGEPSDTDMDQSHGKEEPPESPPPSHKDHSSGGLPNGTERVPWERGGRKNQDAPWGAFPLGIYWGAPSQGKGAGRCQMNRGHPGLSLSFREGKEMGVWG</sequence>
<dbReference type="Proteomes" id="UP000472266">
    <property type="component" value="Unplaced"/>
</dbReference>
<evidence type="ECO:0000256" key="2">
    <source>
        <dbReference type="ARBA" id="ARBA00022553"/>
    </source>
</evidence>
<dbReference type="PROSITE" id="PS00239">
    <property type="entry name" value="RECEPTOR_TYR_KIN_II"/>
    <property type="match status" value="1"/>
</dbReference>
<keyword evidence="2 22" id="KW-0597">Phosphoprotein</keyword>
<dbReference type="InterPro" id="IPR011009">
    <property type="entry name" value="Kinase-like_dom_sf"/>
</dbReference>
<evidence type="ECO:0000256" key="11">
    <source>
        <dbReference type="ARBA" id="ARBA00023136"/>
    </source>
</evidence>
<dbReference type="Gene3D" id="3.80.20.20">
    <property type="entry name" value="Receptor L-domain"/>
    <property type="match status" value="2"/>
</dbReference>
<comment type="subunit">
    <text evidence="18">Probable tetramer of 2 alpha and 2 beta chains linked by disulfide bonds. The alpha chains contribute to the formation of the ligand-binding domain, while the beta chains carry the kinase domain.</text>
</comment>
<dbReference type="Gene3D" id="1.10.510.10">
    <property type="entry name" value="Transferase(Phosphotransferase) domain 1"/>
    <property type="match status" value="1"/>
</dbReference>
<dbReference type="Gene3D" id="2.10.220.10">
    <property type="entry name" value="Hormone Receptor, Insulin-like Growth Factor Receptor 1, Chain A, domain 2"/>
    <property type="match status" value="1"/>
</dbReference>
<dbReference type="PROSITE" id="PS50853">
    <property type="entry name" value="FN3"/>
    <property type="match status" value="2"/>
</dbReference>
<feature type="domain" description="Fibronectin type-III" evidence="25">
    <location>
        <begin position="464"/>
        <end position="584"/>
    </location>
</feature>
<dbReference type="PRINTS" id="PR00109">
    <property type="entry name" value="TYRKINASE"/>
</dbReference>
<dbReference type="Ensembl" id="ENSSHBT00005023735.1">
    <property type="protein sequence ID" value="ENSSHBP00005019885.1"/>
    <property type="gene ID" value="ENSSHBG00005016997.1"/>
</dbReference>
<keyword evidence="6" id="KW-0677">Repeat</keyword>
<comment type="catalytic activity">
    <reaction evidence="16 22">
        <text>L-tyrosyl-[protein] + ATP = O-phospho-L-tyrosyl-[protein] + ADP + H(+)</text>
        <dbReference type="Rhea" id="RHEA:10596"/>
        <dbReference type="Rhea" id="RHEA-COMP:10136"/>
        <dbReference type="Rhea" id="RHEA-COMP:20101"/>
        <dbReference type="ChEBI" id="CHEBI:15378"/>
        <dbReference type="ChEBI" id="CHEBI:30616"/>
        <dbReference type="ChEBI" id="CHEBI:46858"/>
        <dbReference type="ChEBI" id="CHEBI:61978"/>
        <dbReference type="ChEBI" id="CHEBI:456216"/>
        <dbReference type="EC" id="2.7.10.1"/>
    </reaction>
</comment>
<proteinExistence type="inferred from homology"/>
<dbReference type="FunCoup" id="A0A672UZI0">
    <property type="interactions" value="4"/>
</dbReference>
<evidence type="ECO:0000256" key="4">
    <source>
        <dbReference type="ARBA" id="ARBA00022692"/>
    </source>
</evidence>
<evidence type="ECO:0000256" key="7">
    <source>
        <dbReference type="ARBA" id="ARBA00022741"/>
    </source>
</evidence>
<dbReference type="Pfam" id="PF00757">
    <property type="entry name" value="Furin-like"/>
    <property type="match status" value="1"/>
</dbReference>
<dbReference type="FunFam" id="2.10.220.10:FF:000014">
    <property type="entry name" value="Tyrosine-protein kinase receptor"/>
    <property type="match status" value="1"/>
</dbReference>
<dbReference type="InterPro" id="IPR017441">
    <property type="entry name" value="Protein_kinase_ATP_BS"/>
</dbReference>
<reference evidence="26" key="1">
    <citation type="submission" date="2025-08" db="UniProtKB">
        <authorList>
            <consortium name="Ensembl"/>
        </authorList>
    </citation>
    <scope>IDENTIFICATION</scope>
</reference>
<keyword evidence="14 22" id="KW-0675">Receptor</keyword>
<dbReference type="PIRSF" id="PIRSF000620">
    <property type="entry name" value="Insulin_receptor"/>
    <property type="match status" value="1"/>
</dbReference>
<dbReference type="InterPro" id="IPR006211">
    <property type="entry name" value="Furin-like_Cys-rich_dom"/>
</dbReference>
<dbReference type="EC" id="2.7.10.1" evidence="22"/>
<dbReference type="Pfam" id="PF07714">
    <property type="entry name" value="PK_Tyr_Ser-Thr"/>
    <property type="match status" value="1"/>
</dbReference>
<feature type="region of interest" description="Disordered" evidence="23">
    <location>
        <begin position="1210"/>
        <end position="1261"/>
    </location>
</feature>
<feature type="binding site" evidence="20">
    <location>
        <begin position="1064"/>
        <end position="1065"/>
    </location>
    <ligand>
        <name>ATP</name>
        <dbReference type="ChEBI" id="CHEBI:30616"/>
    </ligand>
</feature>
<keyword evidence="10" id="KW-1133">Transmembrane helix</keyword>
<dbReference type="SMART" id="SM00261">
    <property type="entry name" value="FU"/>
    <property type="match status" value="1"/>
</dbReference>
<dbReference type="PANTHER" id="PTHR24416:SF338">
    <property type="entry name" value="INSULIN RECEPTOR-RELATED PROTEIN"/>
    <property type="match status" value="1"/>
</dbReference>
<name>A0A672UZI0_STRHB</name>
<dbReference type="PROSITE" id="PS50011">
    <property type="entry name" value="PROTEIN_KINASE_DOM"/>
    <property type="match status" value="1"/>
</dbReference>
<evidence type="ECO:0000259" key="24">
    <source>
        <dbReference type="PROSITE" id="PS50011"/>
    </source>
</evidence>
<dbReference type="GO" id="GO:0043548">
    <property type="term" value="F:phosphatidylinositol 3-kinase binding"/>
    <property type="evidence" value="ECO:0007669"/>
    <property type="project" value="InterPro"/>
</dbReference>
<dbReference type="Pfam" id="PF00041">
    <property type="entry name" value="fn3"/>
    <property type="match status" value="1"/>
</dbReference>
<dbReference type="GO" id="GO:0005009">
    <property type="term" value="F:insulin receptor activity"/>
    <property type="evidence" value="ECO:0007669"/>
    <property type="project" value="TreeGrafter"/>
</dbReference>
<dbReference type="SMART" id="SM00060">
    <property type="entry name" value="FN3"/>
    <property type="match status" value="3"/>
</dbReference>
<feature type="domain" description="Protein kinase" evidence="24">
    <location>
        <begin position="924"/>
        <end position="1199"/>
    </location>
</feature>
<dbReference type="InterPro" id="IPR009030">
    <property type="entry name" value="Growth_fac_rcpt_cys_sf"/>
</dbReference>
<comment type="subcellular location">
    <subcellularLocation>
        <location evidence="1">Membrane</location>
        <topology evidence="1">Single-pass type I membrane protein</topology>
    </subcellularLocation>
</comment>
<keyword evidence="4 22" id="KW-0812">Transmembrane</keyword>
<evidence type="ECO:0000256" key="21">
    <source>
        <dbReference type="PROSITE-ProRule" id="PRU10141"/>
    </source>
</evidence>
<organism evidence="26 27">
    <name type="scientific">Strigops habroptila</name>
    <name type="common">Kakapo</name>
    <dbReference type="NCBI Taxonomy" id="2489341"/>
    <lineage>
        <taxon>Eukaryota</taxon>
        <taxon>Metazoa</taxon>
        <taxon>Chordata</taxon>
        <taxon>Craniata</taxon>
        <taxon>Vertebrata</taxon>
        <taxon>Euteleostomi</taxon>
        <taxon>Archelosauria</taxon>
        <taxon>Archosauria</taxon>
        <taxon>Dinosauria</taxon>
        <taxon>Saurischia</taxon>
        <taxon>Theropoda</taxon>
        <taxon>Coelurosauria</taxon>
        <taxon>Aves</taxon>
        <taxon>Neognathae</taxon>
        <taxon>Neoaves</taxon>
        <taxon>Telluraves</taxon>
        <taxon>Australaves</taxon>
        <taxon>Psittaciformes</taxon>
        <taxon>Psittacidae</taxon>
        <taxon>Strigops</taxon>
    </lineage>
</organism>
<comment type="function">
    <text evidence="17">Receptor with tyrosine-protein kinase activity. Functions as a pH sensing receptor which is activated by increased extracellular pH. Activates an intracellular signaling pathway that involves IRS1 and AKT1/PKB.</text>
</comment>
<dbReference type="GO" id="GO:0030036">
    <property type="term" value="P:actin cytoskeleton organization"/>
    <property type="evidence" value="ECO:0007669"/>
    <property type="project" value="Ensembl"/>
</dbReference>
<evidence type="ECO:0000256" key="22">
    <source>
        <dbReference type="RuleBase" id="RU000312"/>
    </source>
</evidence>
<feature type="binding site" evidence="20 21">
    <location>
        <position position="958"/>
    </location>
    <ligand>
        <name>ATP</name>
        <dbReference type="ChEBI" id="CHEBI:30616"/>
    </ligand>
</feature>
<evidence type="ECO:0000256" key="10">
    <source>
        <dbReference type="ARBA" id="ARBA00022989"/>
    </source>
</evidence>
<evidence type="ECO:0000256" key="12">
    <source>
        <dbReference type="ARBA" id="ARBA00023137"/>
    </source>
</evidence>
<dbReference type="InterPro" id="IPR000494">
    <property type="entry name" value="Rcpt_L-dom"/>
</dbReference>
<evidence type="ECO:0000256" key="18">
    <source>
        <dbReference type="ARBA" id="ARBA00065424"/>
    </source>
</evidence>
<dbReference type="SMART" id="SM00219">
    <property type="entry name" value="TyrKc"/>
    <property type="match status" value="1"/>
</dbReference>
<evidence type="ECO:0000313" key="26">
    <source>
        <dbReference type="Ensembl" id="ENSSHBP00005019885.1"/>
    </source>
</evidence>
<comment type="similarity">
    <text evidence="22">Belongs to the protein kinase superfamily. Tyr protein kinase family. Insulin receptor subfamily.</text>
</comment>
<dbReference type="GeneTree" id="ENSGT00940000160437"/>
<keyword evidence="13" id="KW-1015">Disulfide bond</keyword>
<evidence type="ECO:0000256" key="14">
    <source>
        <dbReference type="ARBA" id="ARBA00023170"/>
    </source>
</evidence>
<accession>A0A672UZI0</accession>
<evidence type="ECO:0000259" key="25">
    <source>
        <dbReference type="PROSITE" id="PS50853"/>
    </source>
</evidence>
<dbReference type="FunFam" id="2.60.40.10:FF:000087">
    <property type="entry name" value="Tyrosine-protein kinase receptor"/>
    <property type="match status" value="1"/>
</dbReference>
<dbReference type="Gene3D" id="3.30.200.20">
    <property type="entry name" value="Phosphorylase Kinase, domain 1"/>
    <property type="match status" value="1"/>
</dbReference>
<feature type="domain" description="Fibronectin type-III" evidence="25">
    <location>
        <begin position="782"/>
        <end position="878"/>
    </location>
</feature>
<feature type="active site" description="Proton donor/acceptor" evidence="19">
    <location>
        <position position="1060"/>
    </location>
</feature>
<dbReference type="GO" id="GO:0043560">
    <property type="term" value="F:insulin receptor substrate binding"/>
    <property type="evidence" value="ECO:0007669"/>
    <property type="project" value="InterPro"/>
</dbReference>
<keyword evidence="5" id="KW-0732">Signal</keyword>
<dbReference type="FunFam" id="1.10.510.10:FF:000050">
    <property type="entry name" value="Tyrosine-protein kinase receptor"/>
    <property type="match status" value="1"/>
</dbReference>
<keyword evidence="27" id="KW-1185">Reference proteome</keyword>
<dbReference type="InterPro" id="IPR016246">
    <property type="entry name" value="Tyr_kinase_insulin-like_rcpt"/>
</dbReference>
<dbReference type="InterPro" id="IPR050122">
    <property type="entry name" value="RTK"/>
</dbReference>
<dbReference type="InterPro" id="IPR008266">
    <property type="entry name" value="Tyr_kinase_AS"/>
</dbReference>
<dbReference type="SUPFAM" id="SSF57184">
    <property type="entry name" value="Growth factor receptor domain"/>
    <property type="match status" value="1"/>
</dbReference>
<dbReference type="Pfam" id="PF01030">
    <property type="entry name" value="Recep_L_domain"/>
    <property type="match status" value="2"/>
</dbReference>
<evidence type="ECO:0000313" key="27">
    <source>
        <dbReference type="Proteomes" id="UP000472266"/>
    </source>
</evidence>
<evidence type="ECO:0000256" key="17">
    <source>
        <dbReference type="ARBA" id="ARBA00055220"/>
    </source>
</evidence>
<dbReference type="InParanoid" id="A0A672UZI0"/>
<dbReference type="SUPFAM" id="SSF56112">
    <property type="entry name" value="Protein kinase-like (PK-like)"/>
    <property type="match status" value="1"/>
</dbReference>
<dbReference type="InterPro" id="IPR003961">
    <property type="entry name" value="FN3_dom"/>
</dbReference>
<dbReference type="CDD" id="cd05032">
    <property type="entry name" value="PTKc_InsR_like"/>
    <property type="match status" value="1"/>
</dbReference>
<evidence type="ECO:0000256" key="9">
    <source>
        <dbReference type="ARBA" id="ARBA00022840"/>
    </source>
</evidence>
<evidence type="ECO:0000256" key="19">
    <source>
        <dbReference type="PIRSR" id="PIRSR000620-1"/>
    </source>
</evidence>
<dbReference type="GO" id="GO:0005524">
    <property type="term" value="F:ATP binding"/>
    <property type="evidence" value="ECO:0007669"/>
    <property type="project" value="UniProtKB-UniRule"/>
</dbReference>
<dbReference type="GO" id="GO:0030424">
    <property type="term" value="C:axon"/>
    <property type="evidence" value="ECO:0007669"/>
    <property type="project" value="TreeGrafter"/>
</dbReference>
<dbReference type="GO" id="GO:0005899">
    <property type="term" value="C:insulin receptor complex"/>
    <property type="evidence" value="ECO:0007669"/>
    <property type="project" value="TreeGrafter"/>
</dbReference>
<dbReference type="InterPro" id="IPR000719">
    <property type="entry name" value="Prot_kinase_dom"/>
</dbReference>
<dbReference type="PROSITE" id="PS00109">
    <property type="entry name" value="PROTEIN_KINASE_TYR"/>
    <property type="match status" value="1"/>
</dbReference>
<feature type="binding site" evidence="20">
    <location>
        <position position="934"/>
    </location>
    <ligand>
        <name>ATP</name>
        <dbReference type="ChEBI" id="CHEBI:30616"/>
    </ligand>
</feature>
<dbReference type="InterPro" id="IPR006212">
    <property type="entry name" value="Furin_repeat"/>
</dbReference>
<evidence type="ECO:0000256" key="6">
    <source>
        <dbReference type="ARBA" id="ARBA00022737"/>
    </source>
</evidence>
<dbReference type="InterPro" id="IPR020635">
    <property type="entry name" value="Tyr_kinase_cat_dom"/>
</dbReference>
<dbReference type="FunFam" id="3.80.20.20:FF:000001">
    <property type="entry name" value="Tyrosine-protein kinase receptor"/>
    <property type="match status" value="1"/>
</dbReference>
<feature type="binding site" evidence="20">
    <location>
        <position position="1078"/>
    </location>
    <ligand>
        <name>ATP</name>
        <dbReference type="ChEBI" id="CHEBI:30616"/>
    </ligand>
</feature>
<dbReference type="InterPro" id="IPR001245">
    <property type="entry name" value="Ser-Thr/Tyr_kinase_cat_dom"/>
</dbReference>
<dbReference type="InterPro" id="IPR036116">
    <property type="entry name" value="FN3_sf"/>
</dbReference>
<feature type="compositionally biased region" description="Basic and acidic residues" evidence="23">
    <location>
        <begin position="1251"/>
        <end position="1261"/>
    </location>
</feature>
<evidence type="ECO:0000256" key="3">
    <source>
        <dbReference type="ARBA" id="ARBA00022679"/>
    </source>
</evidence>
<keyword evidence="11" id="KW-0472">Membrane</keyword>
<dbReference type="PROSITE" id="PS00107">
    <property type="entry name" value="PROTEIN_KINASE_ATP"/>
    <property type="match status" value="1"/>
</dbReference>
<evidence type="ECO:0000256" key="20">
    <source>
        <dbReference type="PIRSR" id="PIRSR000620-2"/>
    </source>
</evidence>
<dbReference type="FunFam" id="3.80.20.20:FF:000002">
    <property type="entry name" value="Tyrosine-protein kinase receptor"/>
    <property type="match status" value="1"/>
</dbReference>
<dbReference type="InterPro" id="IPR036941">
    <property type="entry name" value="Rcpt_L-dom_sf"/>
</dbReference>
<evidence type="ECO:0000256" key="23">
    <source>
        <dbReference type="SAM" id="MobiDB-lite"/>
    </source>
</evidence>
<keyword evidence="3" id="KW-0808">Transferase</keyword>
<evidence type="ECO:0000256" key="5">
    <source>
        <dbReference type="ARBA" id="ARBA00022729"/>
    </source>
</evidence>
<dbReference type="InterPro" id="IPR002011">
    <property type="entry name" value="Tyr_kinase_rcpt_2_CS"/>
</dbReference>
<evidence type="ECO:0000256" key="15">
    <source>
        <dbReference type="ARBA" id="ARBA00023180"/>
    </source>
</evidence>
<dbReference type="CDD" id="cd00064">
    <property type="entry name" value="FU"/>
    <property type="match status" value="1"/>
</dbReference>
<dbReference type="OMA" id="IQRGHVY"/>
<keyword evidence="9 20" id="KW-0067">ATP-binding</keyword>
<dbReference type="SUPFAM" id="SSF49265">
    <property type="entry name" value="Fibronectin type III"/>
    <property type="match status" value="3"/>
</dbReference>
<dbReference type="FunFam" id="2.60.40.10:FF:000108">
    <property type="entry name" value="Tyrosine-protein kinase receptor"/>
    <property type="match status" value="1"/>
</dbReference>
<dbReference type="PANTHER" id="PTHR24416">
    <property type="entry name" value="TYROSINE-PROTEIN KINASE RECEPTOR"/>
    <property type="match status" value="1"/>
</dbReference>
<dbReference type="FunFam" id="3.30.200.20:FF:000026">
    <property type="entry name" value="Tyrosine-protein kinase receptor"/>
    <property type="match status" value="1"/>
</dbReference>
<dbReference type="SUPFAM" id="SSF52058">
    <property type="entry name" value="L domain-like"/>
    <property type="match status" value="2"/>
</dbReference>
<protein>
    <recommendedName>
        <fullName evidence="22">Tyrosine-protein kinase receptor</fullName>
        <ecNumber evidence="22">2.7.10.1</ecNumber>
    </recommendedName>
</protein>
<dbReference type="GO" id="GO:0071469">
    <property type="term" value="P:cellular response to alkaline pH"/>
    <property type="evidence" value="ECO:0007669"/>
    <property type="project" value="Ensembl"/>
</dbReference>
<evidence type="ECO:0000256" key="8">
    <source>
        <dbReference type="ARBA" id="ARBA00022777"/>
    </source>
</evidence>
<reference evidence="26" key="2">
    <citation type="submission" date="2025-09" db="UniProtKB">
        <authorList>
            <consortium name="Ensembl"/>
        </authorList>
    </citation>
    <scope>IDENTIFICATION</scope>
</reference>